<evidence type="ECO:0000259" key="1">
    <source>
        <dbReference type="Pfam" id="PF13456"/>
    </source>
</evidence>
<organism evidence="2 3">
    <name type="scientific">Triticum turgidum subsp. durum</name>
    <name type="common">Durum wheat</name>
    <name type="synonym">Triticum durum</name>
    <dbReference type="NCBI Taxonomy" id="4567"/>
    <lineage>
        <taxon>Eukaryota</taxon>
        <taxon>Viridiplantae</taxon>
        <taxon>Streptophyta</taxon>
        <taxon>Embryophyta</taxon>
        <taxon>Tracheophyta</taxon>
        <taxon>Spermatophyta</taxon>
        <taxon>Magnoliopsida</taxon>
        <taxon>Liliopsida</taxon>
        <taxon>Poales</taxon>
        <taxon>Poaceae</taxon>
        <taxon>BOP clade</taxon>
        <taxon>Pooideae</taxon>
        <taxon>Triticodae</taxon>
        <taxon>Triticeae</taxon>
        <taxon>Triticinae</taxon>
        <taxon>Triticum</taxon>
    </lineage>
</organism>
<gene>
    <name evidence="2" type="ORF">TRITD_1Av1G111140</name>
</gene>
<dbReference type="InterPro" id="IPR053151">
    <property type="entry name" value="RNase_H-like"/>
</dbReference>
<feature type="domain" description="RNase H type-1" evidence="1">
    <location>
        <begin position="109"/>
        <end position="207"/>
    </location>
</feature>
<dbReference type="Gramene" id="TRITD1Av1G111140.1">
    <property type="protein sequence ID" value="TRITD1Av1G111140.1"/>
    <property type="gene ID" value="TRITD1Av1G111140"/>
</dbReference>
<dbReference type="Gene3D" id="3.30.420.10">
    <property type="entry name" value="Ribonuclease H-like superfamily/Ribonuclease H"/>
    <property type="match status" value="1"/>
</dbReference>
<dbReference type="Pfam" id="PF13456">
    <property type="entry name" value="RVT_3"/>
    <property type="match status" value="1"/>
</dbReference>
<dbReference type="GO" id="GO:0003676">
    <property type="term" value="F:nucleic acid binding"/>
    <property type="evidence" value="ECO:0007669"/>
    <property type="project" value="InterPro"/>
</dbReference>
<reference evidence="2 3" key="1">
    <citation type="submission" date="2017-09" db="EMBL/GenBank/DDBJ databases">
        <authorList>
            <consortium name="International Durum Wheat Genome Sequencing Consortium (IDWGSC)"/>
            <person name="Milanesi L."/>
        </authorList>
    </citation>
    <scope>NUCLEOTIDE SEQUENCE [LARGE SCALE GENOMIC DNA]</scope>
    <source>
        <strain evidence="3">cv. Svevo</strain>
    </source>
</reference>
<evidence type="ECO:0000313" key="2">
    <source>
        <dbReference type="EMBL" id="VAH04941.1"/>
    </source>
</evidence>
<protein>
    <recommendedName>
        <fullName evidence="1">RNase H type-1 domain-containing protein</fullName>
    </recommendedName>
</protein>
<dbReference type="OMA" id="LMISEFM"/>
<accession>A0A9R0UXL6</accession>
<dbReference type="EMBL" id="LT934111">
    <property type="protein sequence ID" value="VAH04941.1"/>
    <property type="molecule type" value="Genomic_DNA"/>
</dbReference>
<proteinExistence type="predicted"/>
<dbReference type="PANTHER" id="PTHR47723:SF24">
    <property type="entry name" value="RNASE H TYPE-1 DOMAIN-CONTAINING PROTEIN"/>
    <property type="match status" value="1"/>
</dbReference>
<dbReference type="PANTHER" id="PTHR47723">
    <property type="entry name" value="OS05G0353850 PROTEIN"/>
    <property type="match status" value="1"/>
</dbReference>
<evidence type="ECO:0000313" key="3">
    <source>
        <dbReference type="Proteomes" id="UP000324705"/>
    </source>
</evidence>
<dbReference type="Proteomes" id="UP000324705">
    <property type="component" value="Chromosome 1A"/>
</dbReference>
<dbReference type="InterPro" id="IPR002156">
    <property type="entry name" value="RNaseH_domain"/>
</dbReference>
<name>A0A9R0UXL6_TRITD</name>
<dbReference type="AlphaFoldDB" id="A0A9R0UXL6"/>
<keyword evidence="3" id="KW-1185">Reference proteome</keyword>
<dbReference type="GO" id="GO:0004523">
    <property type="term" value="F:RNA-DNA hybrid ribonuclease activity"/>
    <property type="evidence" value="ECO:0007669"/>
    <property type="project" value="InterPro"/>
</dbReference>
<sequence length="262" mass="28807">MENSKEFADKLFGICRGRGTLSRMKALTRIGSERWNMNIDGMLTEDEVKKVATQMITEKTTAGPFDRPCHSKSSLVQFAKTKIRGLVVFLARYSEEFKSAAMSGDHEAGKVLARYSEYSAGAVAGVEEAEAKAALIGLHALKDLQGPVILEFDCQIRIKELMTGKQSLSPCYGLLRDIKQALTNFSDHSISSVGRLCNALADELAALAKNSEHQERIADVPDCLRPLMISEFMVSAEQLYYSESQKEKGCASPSDNHGNFKG</sequence>
<dbReference type="InterPro" id="IPR036397">
    <property type="entry name" value="RNaseH_sf"/>
</dbReference>